<dbReference type="EC" id="3.4.21.62" evidence="6"/>
<dbReference type="InterPro" id="IPR000209">
    <property type="entry name" value="Peptidase_S8/S53_dom"/>
</dbReference>
<dbReference type="InterPro" id="IPR015500">
    <property type="entry name" value="Peptidase_S8_subtilisin-rel"/>
</dbReference>
<evidence type="ECO:0000259" key="9">
    <source>
        <dbReference type="Pfam" id="PF21223"/>
    </source>
</evidence>
<feature type="non-terminal residue" evidence="10">
    <location>
        <position position="643"/>
    </location>
</feature>
<gene>
    <name evidence="10" type="ORF">TeGR_g14018</name>
</gene>
<dbReference type="Gene3D" id="2.60.40.3170">
    <property type="match status" value="1"/>
</dbReference>
<dbReference type="EMBL" id="BRYB01003684">
    <property type="protein sequence ID" value="GMI19118.1"/>
    <property type="molecule type" value="Genomic_DNA"/>
</dbReference>
<dbReference type="InterPro" id="IPR023828">
    <property type="entry name" value="Peptidase_S8_Ser-AS"/>
</dbReference>
<evidence type="ECO:0000313" key="10">
    <source>
        <dbReference type="EMBL" id="GMI19118.1"/>
    </source>
</evidence>
<dbReference type="InterPro" id="IPR036852">
    <property type="entry name" value="Peptidase_S8/S53_dom_sf"/>
</dbReference>
<evidence type="ECO:0000313" key="11">
    <source>
        <dbReference type="Proteomes" id="UP001165060"/>
    </source>
</evidence>
<dbReference type="InterPro" id="IPR046940">
    <property type="entry name" value="TPPII_Ig-like_sf"/>
</dbReference>
<evidence type="ECO:0000256" key="1">
    <source>
        <dbReference type="ARBA" id="ARBA00011073"/>
    </source>
</evidence>
<dbReference type="Proteomes" id="UP001165060">
    <property type="component" value="Unassembled WGS sequence"/>
</dbReference>
<dbReference type="PRINTS" id="PR00723">
    <property type="entry name" value="SUBTILISIN"/>
</dbReference>
<dbReference type="SUPFAM" id="SSF52743">
    <property type="entry name" value="Subtilisin-like"/>
    <property type="match status" value="1"/>
</dbReference>
<organism evidence="10 11">
    <name type="scientific">Tetraparma gracilis</name>
    <dbReference type="NCBI Taxonomy" id="2962635"/>
    <lineage>
        <taxon>Eukaryota</taxon>
        <taxon>Sar</taxon>
        <taxon>Stramenopiles</taxon>
        <taxon>Ochrophyta</taxon>
        <taxon>Bolidophyceae</taxon>
        <taxon>Parmales</taxon>
        <taxon>Triparmaceae</taxon>
        <taxon>Tetraparma</taxon>
    </lineage>
</organism>
<dbReference type="InterPro" id="IPR022398">
    <property type="entry name" value="Peptidase_S8_His-AS"/>
</dbReference>
<evidence type="ECO:0000256" key="6">
    <source>
        <dbReference type="ARBA" id="ARBA00023619"/>
    </source>
</evidence>
<dbReference type="Pfam" id="PF21223">
    <property type="entry name" value="TPPII_Ig-like-1"/>
    <property type="match status" value="1"/>
</dbReference>
<dbReference type="PANTHER" id="PTHR43806">
    <property type="entry name" value="PEPTIDASE S8"/>
    <property type="match status" value="1"/>
</dbReference>
<evidence type="ECO:0000256" key="3">
    <source>
        <dbReference type="ARBA" id="ARBA00022801"/>
    </source>
</evidence>
<dbReference type="PROSITE" id="PS00137">
    <property type="entry name" value="SUBTILASE_HIS"/>
    <property type="match status" value="1"/>
</dbReference>
<proteinExistence type="inferred from homology"/>
<comment type="caution">
    <text evidence="10">The sequence shown here is derived from an EMBL/GenBank/DDBJ whole genome shotgun (WGS) entry which is preliminary data.</text>
</comment>
<feature type="active site" description="Charge relay system" evidence="7">
    <location>
        <position position="280"/>
    </location>
</feature>
<sequence>MPAPPPPPSFPVVGIMPREETTSAAFTAATAHHDGRGVTIGILDTGVDFMCAGLRATTTGERKLVDVLDCTGSGDVCLEATAATEGADGKHTLTSPLTGAAIRVDPAGLNMAAGSISETGEATFRVGVKRAYEIFPKKLERAVAKTRREVYERAHNKHLAVAKSALAGSKAAGKEATKEELEGKKDLEARVAHLEKAMKGYSDPGPILDILSFTDAEGRHCALVPTAATPPGDYTALEPMYDFSHKQQHALLSPESMLNFCCNFTDDGLVVTLTTDAGAHGSHVAGIAAGHFPDDPTLNGVAPGAKVVSLKIGDSRLGSMETGVGICRAMTEAVKRGCDVINMSYGEAAAAMNTGRFKELADELVLKHNVVFVASAGNNGPALTTVGAPGGSTSSIISVGAFVSPSMMVADYSMRETPPDGCNYTWSSVGPAADGDNGVDVIAPGGAITNVPQWCLQKSQLMNGTSMSSPNCAGCVALLLSACKQANIPYTSSRVRSAIMNTAKSMPKLSTLVQGAGMIQVCAAYEHLVKHKGDSSLDVLFQPSIDRVATPRGVYLRQPEETRKKQTYNVTVDPRFFPEGVEGTELATQQARVNFEMKLNLKLQDTQLSLPRDFDVTSCISHPEHLMLPAGGRSFAIEVDPTS</sequence>
<dbReference type="InterPro" id="IPR048383">
    <property type="entry name" value="TPPII_Ig-like-1"/>
</dbReference>
<comment type="similarity">
    <text evidence="1 7">Belongs to the peptidase S8 family.</text>
</comment>
<evidence type="ECO:0000256" key="7">
    <source>
        <dbReference type="PROSITE-ProRule" id="PRU01240"/>
    </source>
</evidence>
<dbReference type="Pfam" id="PF00082">
    <property type="entry name" value="Peptidase_S8"/>
    <property type="match status" value="1"/>
</dbReference>
<dbReference type="InterPro" id="IPR050131">
    <property type="entry name" value="Peptidase_S8_subtilisin-like"/>
</dbReference>
<dbReference type="Gene3D" id="3.40.50.200">
    <property type="entry name" value="Peptidase S8/S53 domain"/>
    <property type="match status" value="2"/>
</dbReference>
<accession>A0ABQ6M430</accession>
<feature type="active site" description="Charge relay system" evidence="7">
    <location>
        <position position="466"/>
    </location>
</feature>
<protein>
    <recommendedName>
        <fullName evidence="6">subtilisin</fullName>
        <ecNumber evidence="6">3.4.21.62</ecNumber>
    </recommendedName>
</protein>
<feature type="domain" description="Peptidase S8/S53" evidence="8">
    <location>
        <begin position="35"/>
        <end position="516"/>
    </location>
</feature>
<keyword evidence="11" id="KW-1185">Reference proteome</keyword>
<evidence type="ECO:0000256" key="2">
    <source>
        <dbReference type="ARBA" id="ARBA00022670"/>
    </source>
</evidence>
<evidence type="ECO:0000256" key="4">
    <source>
        <dbReference type="ARBA" id="ARBA00022825"/>
    </source>
</evidence>
<name>A0ABQ6M430_9STRA</name>
<dbReference type="PANTHER" id="PTHR43806:SF14">
    <property type="entry name" value="TRIPEPTIDYL-PEPTIDASE 2"/>
    <property type="match status" value="1"/>
</dbReference>
<evidence type="ECO:0000259" key="8">
    <source>
        <dbReference type="Pfam" id="PF00082"/>
    </source>
</evidence>
<evidence type="ECO:0000256" key="5">
    <source>
        <dbReference type="ARBA" id="ARBA00023529"/>
    </source>
</evidence>
<keyword evidence="3 7" id="KW-0378">Hydrolase</keyword>
<reference evidence="10 11" key="1">
    <citation type="journal article" date="2023" name="Commun. Biol.">
        <title>Genome analysis of Parmales, the sister group of diatoms, reveals the evolutionary specialization of diatoms from phago-mixotrophs to photoautotrophs.</title>
        <authorList>
            <person name="Ban H."/>
            <person name="Sato S."/>
            <person name="Yoshikawa S."/>
            <person name="Yamada K."/>
            <person name="Nakamura Y."/>
            <person name="Ichinomiya M."/>
            <person name="Sato N."/>
            <person name="Blanc-Mathieu R."/>
            <person name="Endo H."/>
            <person name="Kuwata A."/>
            <person name="Ogata H."/>
        </authorList>
    </citation>
    <scope>NUCLEOTIDE SEQUENCE [LARGE SCALE GENOMIC DNA]</scope>
</reference>
<feature type="domain" description="Tripeptidyl-peptidase II first Ig-like" evidence="9">
    <location>
        <begin position="550"/>
        <end position="642"/>
    </location>
</feature>
<keyword evidence="2 7" id="KW-0645">Protease</keyword>
<keyword evidence="4 7" id="KW-0720">Serine protease</keyword>
<comment type="catalytic activity">
    <reaction evidence="5">
        <text>Hydrolysis of proteins with broad specificity for peptide bonds, and a preference for a large uncharged residue in P1. Hydrolyzes peptide amides.</text>
        <dbReference type="EC" id="3.4.21.62"/>
    </reaction>
</comment>
<feature type="active site" description="Charge relay system" evidence="7">
    <location>
        <position position="44"/>
    </location>
</feature>
<dbReference type="PROSITE" id="PS00138">
    <property type="entry name" value="SUBTILASE_SER"/>
    <property type="match status" value="1"/>
</dbReference>
<dbReference type="PROSITE" id="PS51892">
    <property type="entry name" value="SUBTILASE"/>
    <property type="match status" value="1"/>
</dbReference>